<dbReference type="OrthoDB" id="4231052at2759"/>
<evidence type="ECO:0000256" key="1">
    <source>
        <dbReference type="SAM" id="MobiDB-lite"/>
    </source>
</evidence>
<protein>
    <submittedName>
        <fullName evidence="2">Uncharacterized protein</fullName>
    </submittedName>
</protein>
<evidence type="ECO:0000313" key="3">
    <source>
        <dbReference type="Proteomes" id="UP000024533"/>
    </source>
</evidence>
<organism evidence="2 3">
    <name type="scientific">Trichophyton interdigitale (strain MR816)</name>
    <dbReference type="NCBI Taxonomy" id="1215338"/>
    <lineage>
        <taxon>Eukaryota</taxon>
        <taxon>Fungi</taxon>
        <taxon>Dikarya</taxon>
        <taxon>Ascomycota</taxon>
        <taxon>Pezizomycotina</taxon>
        <taxon>Eurotiomycetes</taxon>
        <taxon>Eurotiomycetidae</taxon>
        <taxon>Onygenales</taxon>
        <taxon>Arthrodermataceae</taxon>
        <taxon>Trichophyton</taxon>
    </lineage>
</organism>
<proteinExistence type="predicted"/>
<name>A0A059J4G1_TRIIM</name>
<feature type="region of interest" description="Disordered" evidence="1">
    <location>
        <begin position="1"/>
        <end position="139"/>
    </location>
</feature>
<reference evidence="2 3" key="1">
    <citation type="submission" date="2014-02" db="EMBL/GenBank/DDBJ databases">
        <title>The Genome Sequence of Trichophyton interdigitale MR816.</title>
        <authorList>
            <consortium name="The Broad Institute Genomics Platform"/>
            <person name="Cuomo C.A."/>
            <person name="White T.C."/>
            <person name="Graser Y."/>
            <person name="Martinez-Rossi N."/>
            <person name="Heitman J."/>
            <person name="Young S.K."/>
            <person name="Zeng Q."/>
            <person name="Gargeya S."/>
            <person name="Abouelleil A."/>
            <person name="Alvarado L."/>
            <person name="Chapman S.B."/>
            <person name="Gainer-Dewar J."/>
            <person name="Goldberg J."/>
            <person name="Griggs A."/>
            <person name="Gujja S."/>
            <person name="Hansen M."/>
            <person name="Howarth C."/>
            <person name="Imamovic A."/>
            <person name="Larimer J."/>
            <person name="Martinez D."/>
            <person name="Murphy C."/>
            <person name="Pearson M.D."/>
            <person name="Persinoti G."/>
            <person name="Poon T."/>
            <person name="Priest M."/>
            <person name="Roberts A.D."/>
            <person name="Saif S."/>
            <person name="Shea T.D."/>
            <person name="Sykes S.N."/>
            <person name="Wortman J."/>
            <person name="Nusbaum C."/>
            <person name="Birren B."/>
        </authorList>
    </citation>
    <scope>NUCLEOTIDE SEQUENCE [LARGE SCALE GENOMIC DNA]</scope>
    <source>
        <strain evidence="2 3">MR816</strain>
    </source>
</reference>
<comment type="caution">
    <text evidence="2">The sequence shown here is derived from an EMBL/GenBank/DDBJ whole genome shotgun (WGS) entry which is preliminary data.</text>
</comment>
<feature type="compositionally biased region" description="Basic residues" evidence="1">
    <location>
        <begin position="16"/>
        <end position="28"/>
    </location>
</feature>
<evidence type="ECO:0000313" key="2">
    <source>
        <dbReference type="EMBL" id="KDB22756.1"/>
    </source>
</evidence>
<sequence length="139" mass="15362">MAKTQETKSPATKSRGPSHRITKYKSAKSRLAIFRKIQSKAARSRKQEREDEPRAQEPPFKAIPGIASPSASDYSPARPPNTTLPVPKHIGPRRDSPDPPLRYIQPKEIIRGRGVRVDGMSSAQQSALMCSKCTGTRVD</sequence>
<dbReference type="Proteomes" id="UP000024533">
    <property type="component" value="Unassembled WGS sequence"/>
</dbReference>
<accession>A0A059J4G1</accession>
<feature type="compositionally biased region" description="Basic and acidic residues" evidence="1">
    <location>
        <begin position="45"/>
        <end position="55"/>
    </location>
</feature>
<dbReference type="AlphaFoldDB" id="A0A059J4G1"/>
<dbReference type="EMBL" id="AOKY01000337">
    <property type="protein sequence ID" value="KDB22756.1"/>
    <property type="molecule type" value="Genomic_DNA"/>
</dbReference>
<dbReference type="HOGENOM" id="CLU_1846523_0_0_1"/>
<gene>
    <name evidence="2" type="ORF">H109_05313</name>
</gene>
<keyword evidence="3" id="KW-1185">Reference proteome</keyword>